<sequence>MDSSVLLMRLPFLLFAILAVSAGFATANPIMEYFLTMSYVEGGMEPCASVVERLGDSNKRTQFLRVLAPTLAAIQSVGKNSIDTEQITKTLESAVLYCNACPSATFGMALMNAARNSDSTGWCKDRPESKLPRGAGNTGTSATLPSNAIEKRSDTQVHNYNGNNSNNKQSTRSKGSPDRSNDVQIIE</sequence>
<dbReference type="HOGENOM" id="CLU_1446240_0_0_5"/>
<evidence type="ECO:0000313" key="2">
    <source>
        <dbReference type="EMBL" id="ACT69725.1"/>
    </source>
</evidence>
<evidence type="ECO:0000313" key="3">
    <source>
        <dbReference type="Proteomes" id="UP000001627"/>
    </source>
</evidence>
<gene>
    <name evidence="2" type="ordered locus">NRI_0764</name>
</gene>
<evidence type="ECO:0000256" key="1">
    <source>
        <dbReference type="SAM" id="MobiDB-lite"/>
    </source>
</evidence>
<dbReference type="EMBL" id="CP001431">
    <property type="protein sequence ID" value="ACT69725.1"/>
    <property type="molecule type" value="Genomic_DNA"/>
</dbReference>
<dbReference type="STRING" id="434131.NRI_0764"/>
<proteinExistence type="predicted"/>
<dbReference type="AlphaFoldDB" id="C6V5S0"/>
<dbReference type="KEGG" id="nri:NRI_0764"/>
<name>C6V5S0_NEORI</name>
<reference evidence="2 3" key="1">
    <citation type="journal article" date="2009" name="Nucleic Acids Res.">
        <title>Analysis of complete genome sequence of Neorickettsia risticii: causative agent of Potomac horse fever.</title>
        <authorList>
            <person name="Lin M."/>
            <person name="Zhang C."/>
            <person name="Gibson K."/>
            <person name="Rikihisa Y."/>
        </authorList>
    </citation>
    <scope>NUCLEOTIDE SEQUENCE [LARGE SCALE GENOMIC DNA]</scope>
    <source>
        <strain evidence="2 3">Illinois</strain>
    </source>
</reference>
<dbReference type="Proteomes" id="UP000001627">
    <property type="component" value="Chromosome"/>
</dbReference>
<protein>
    <submittedName>
        <fullName evidence="2">Uncharacterized protein</fullName>
    </submittedName>
</protein>
<accession>C6V5S0</accession>
<feature type="region of interest" description="Disordered" evidence="1">
    <location>
        <begin position="119"/>
        <end position="187"/>
    </location>
</feature>
<organism evidence="2 3">
    <name type="scientific">Neorickettsia risticii (strain Illinois)</name>
    <dbReference type="NCBI Taxonomy" id="434131"/>
    <lineage>
        <taxon>Bacteria</taxon>
        <taxon>Pseudomonadati</taxon>
        <taxon>Pseudomonadota</taxon>
        <taxon>Alphaproteobacteria</taxon>
        <taxon>Rickettsiales</taxon>
        <taxon>Anaplasmataceae</taxon>
        <taxon>Neorickettsia</taxon>
    </lineage>
</organism>
<keyword evidence="3" id="KW-1185">Reference proteome</keyword>